<sequence length="145" mass="15246">MPIRSKPMTLDLRAALCQTPLLDGVPSDLLDRLIDQGTVRQVRAGEQLFAASDMSNTVFFILAGSLRIYSRDETSPVPLADLGAGDVVGELAAIDGGGRTGSATALQESAVLVCPPRCLHRPAKPRPAGSPSVVAAVFADHPRCR</sequence>
<dbReference type="AlphaFoldDB" id="A0A255XLH0"/>
<protein>
    <recommendedName>
        <fullName evidence="1">Cyclic nucleotide-binding domain-containing protein</fullName>
    </recommendedName>
</protein>
<dbReference type="EMBL" id="NOXS01000033">
    <property type="protein sequence ID" value="OYQ17741.1"/>
    <property type="molecule type" value="Genomic_DNA"/>
</dbReference>
<reference evidence="2 3" key="1">
    <citation type="submission" date="2017-07" db="EMBL/GenBank/DDBJ databases">
        <title>Elstera cyanobacteriorum sp. nov., a novel bacterium isolated from cyanobacterial aggregates in a eutrophic lake.</title>
        <authorList>
            <person name="Cai H."/>
        </authorList>
    </citation>
    <scope>NUCLEOTIDE SEQUENCE [LARGE SCALE GENOMIC DNA]</scope>
    <source>
        <strain evidence="2 3">TH019</strain>
    </source>
</reference>
<dbReference type="SMART" id="SM00100">
    <property type="entry name" value="cNMP"/>
    <property type="match status" value="1"/>
</dbReference>
<dbReference type="Pfam" id="PF00027">
    <property type="entry name" value="cNMP_binding"/>
    <property type="match status" value="1"/>
</dbReference>
<feature type="domain" description="Cyclic nucleotide-binding" evidence="1">
    <location>
        <begin position="21"/>
        <end position="112"/>
    </location>
</feature>
<proteinExistence type="predicted"/>
<evidence type="ECO:0000313" key="3">
    <source>
        <dbReference type="Proteomes" id="UP000216361"/>
    </source>
</evidence>
<organism evidence="2 3">
    <name type="scientific">Elstera cyanobacteriorum</name>
    <dbReference type="NCBI Taxonomy" id="2022747"/>
    <lineage>
        <taxon>Bacteria</taxon>
        <taxon>Pseudomonadati</taxon>
        <taxon>Pseudomonadota</taxon>
        <taxon>Alphaproteobacteria</taxon>
        <taxon>Rhodospirillales</taxon>
        <taxon>Rhodospirillaceae</taxon>
        <taxon>Elstera</taxon>
    </lineage>
</organism>
<keyword evidence="3" id="KW-1185">Reference proteome</keyword>
<name>A0A255XLH0_9PROT</name>
<dbReference type="PROSITE" id="PS50042">
    <property type="entry name" value="CNMP_BINDING_3"/>
    <property type="match status" value="1"/>
</dbReference>
<evidence type="ECO:0000259" key="1">
    <source>
        <dbReference type="PROSITE" id="PS50042"/>
    </source>
</evidence>
<dbReference type="SUPFAM" id="SSF51206">
    <property type="entry name" value="cAMP-binding domain-like"/>
    <property type="match status" value="1"/>
</dbReference>
<dbReference type="CDD" id="cd00038">
    <property type="entry name" value="CAP_ED"/>
    <property type="match status" value="1"/>
</dbReference>
<dbReference type="InterPro" id="IPR014710">
    <property type="entry name" value="RmlC-like_jellyroll"/>
</dbReference>
<dbReference type="InterPro" id="IPR000595">
    <property type="entry name" value="cNMP-bd_dom"/>
</dbReference>
<gene>
    <name evidence="2" type="ORF">CHR90_12195</name>
</gene>
<dbReference type="InterPro" id="IPR018490">
    <property type="entry name" value="cNMP-bd_dom_sf"/>
</dbReference>
<accession>A0A255XLH0</accession>
<dbReference type="Proteomes" id="UP000216361">
    <property type="component" value="Unassembled WGS sequence"/>
</dbReference>
<evidence type="ECO:0000313" key="2">
    <source>
        <dbReference type="EMBL" id="OYQ17741.1"/>
    </source>
</evidence>
<comment type="caution">
    <text evidence="2">The sequence shown here is derived from an EMBL/GenBank/DDBJ whole genome shotgun (WGS) entry which is preliminary data.</text>
</comment>
<dbReference type="Gene3D" id="2.60.120.10">
    <property type="entry name" value="Jelly Rolls"/>
    <property type="match status" value="1"/>
</dbReference>